<keyword evidence="3" id="KW-1185">Reference proteome</keyword>
<dbReference type="InterPro" id="IPR013216">
    <property type="entry name" value="Methyltransf_11"/>
</dbReference>
<keyword evidence="2" id="KW-0808">Transferase</keyword>
<comment type="caution">
    <text evidence="2">The sequence shown here is derived from an EMBL/GenBank/DDBJ whole genome shotgun (WGS) entry which is preliminary data.</text>
</comment>
<proteinExistence type="predicted"/>
<organism evidence="2 3">
    <name type="scientific">[Mycobacterium] zoologicum</name>
    <dbReference type="NCBI Taxonomy" id="2872311"/>
    <lineage>
        <taxon>Bacteria</taxon>
        <taxon>Bacillati</taxon>
        <taxon>Actinomycetota</taxon>
        <taxon>Actinomycetes</taxon>
        <taxon>Mycobacteriales</taxon>
        <taxon>Mycobacteriaceae</taxon>
        <taxon>Mycolicibacter</taxon>
    </lineage>
</organism>
<dbReference type="Proteomes" id="UP001299046">
    <property type="component" value="Unassembled WGS sequence"/>
</dbReference>
<protein>
    <submittedName>
        <fullName evidence="2">Class I SAM-dependent methyltransferase</fullName>
        <ecNumber evidence="2">2.1.1.-</ecNumber>
    </submittedName>
</protein>
<dbReference type="EC" id="2.1.1.-" evidence="2"/>
<name>A0ABU5YHF6_9MYCO</name>
<dbReference type="PANTHER" id="PTHR42912">
    <property type="entry name" value="METHYLTRANSFERASE"/>
    <property type="match status" value="1"/>
</dbReference>
<dbReference type="InterPro" id="IPR029063">
    <property type="entry name" value="SAM-dependent_MTases_sf"/>
</dbReference>
<dbReference type="SUPFAM" id="SSF53335">
    <property type="entry name" value="S-adenosyl-L-methionine-dependent methyltransferases"/>
    <property type="match status" value="1"/>
</dbReference>
<dbReference type="EMBL" id="JAYJJT010000006">
    <property type="protein sequence ID" value="MEB3049491.1"/>
    <property type="molecule type" value="Genomic_DNA"/>
</dbReference>
<sequence length="303" mass="33848">MLTQHYLARQISVPAFAARLNWLRTNDLNVRALWHLIGDERIFEWAHSVGITTDETLRSLVPPLPPLSLRRIAGGAPEAMYLLTGLQDAELFLTAFAPHALPGKIRALDFGCGSGRILRFFRALANYEVTGCDIHPDLVKWCADNMSGGDTVAAGVMPPLPFVDSHFDLVYAKSVFSHLSRQSSDAWIGELARVTKPGGIALITVMGYATIDMLVRLEDRRKVFGLSLDEVTYLQTNLENDLFWQKQLDADSIERVQAGEDYGNAFIHPKFIETRWDAFDLVKILPGHMSGFQDLAILKRKAP</sequence>
<evidence type="ECO:0000313" key="3">
    <source>
        <dbReference type="Proteomes" id="UP001299046"/>
    </source>
</evidence>
<dbReference type="PANTHER" id="PTHR42912:SF98">
    <property type="entry name" value="UNCHARACTERISED METHYLTRANSFERASE RV1498C"/>
    <property type="match status" value="1"/>
</dbReference>
<dbReference type="CDD" id="cd02440">
    <property type="entry name" value="AdoMet_MTases"/>
    <property type="match status" value="1"/>
</dbReference>
<reference evidence="2 3" key="1">
    <citation type="submission" date="2023-12" db="EMBL/GenBank/DDBJ databases">
        <title>Description of new species of Mycobacterium terrae complex isolated from sewage at the Sao Paulo Zoological Park Foundation in Brazil.</title>
        <authorList>
            <person name="Romagnoli C.L."/>
            <person name="Conceicao E.C."/>
            <person name="Machado E."/>
            <person name="Barreto L.B.P.F."/>
            <person name="Sharma A."/>
            <person name="Silva N.M."/>
            <person name="Marques L.E."/>
            <person name="Juliana M.A."/>
            <person name="Lourenco M.C.S."/>
            <person name="Digiampietri L.A."/>
            <person name="Suffys P.N."/>
            <person name="Viana-Niero C."/>
        </authorList>
    </citation>
    <scope>NUCLEOTIDE SEQUENCE [LARGE SCALE GENOMIC DNA]</scope>
    <source>
        <strain evidence="2 3">MYC123</strain>
    </source>
</reference>
<dbReference type="GO" id="GO:0008168">
    <property type="term" value="F:methyltransferase activity"/>
    <property type="evidence" value="ECO:0007669"/>
    <property type="project" value="UniProtKB-KW"/>
</dbReference>
<dbReference type="GO" id="GO:0032259">
    <property type="term" value="P:methylation"/>
    <property type="evidence" value="ECO:0007669"/>
    <property type="project" value="UniProtKB-KW"/>
</dbReference>
<accession>A0ABU5YHF6</accession>
<dbReference type="InterPro" id="IPR050508">
    <property type="entry name" value="Methyltransf_Superfamily"/>
</dbReference>
<gene>
    <name evidence="2" type="ORF">KV112_07070</name>
</gene>
<dbReference type="RefSeq" id="WP_224863492.1">
    <property type="nucleotide sequence ID" value="NZ_JAYJJT010000006.1"/>
</dbReference>
<dbReference type="Pfam" id="PF08241">
    <property type="entry name" value="Methyltransf_11"/>
    <property type="match status" value="1"/>
</dbReference>
<feature type="domain" description="Methyltransferase type 11" evidence="1">
    <location>
        <begin position="108"/>
        <end position="203"/>
    </location>
</feature>
<evidence type="ECO:0000313" key="2">
    <source>
        <dbReference type="EMBL" id="MEB3049491.1"/>
    </source>
</evidence>
<dbReference type="Gene3D" id="3.40.50.150">
    <property type="entry name" value="Vaccinia Virus protein VP39"/>
    <property type="match status" value="1"/>
</dbReference>
<keyword evidence="2" id="KW-0489">Methyltransferase</keyword>
<evidence type="ECO:0000259" key="1">
    <source>
        <dbReference type="Pfam" id="PF08241"/>
    </source>
</evidence>